<dbReference type="OrthoDB" id="10250117at2759"/>
<dbReference type="SUPFAM" id="SSF89360">
    <property type="entry name" value="HesB-like domain"/>
    <property type="match status" value="1"/>
</dbReference>
<reference evidence="14" key="1">
    <citation type="submission" date="2022-10" db="EMBL/GenBank/DDBJ databases">
        <authorList>
            <person name="Chen Y."/>
            <person name="Dougan E. K."/>
            <person name="Chan C."/>
            <person name="Rhodes N."/>
            <person name="Thang M."/>
        </authorList>
    </citation>
    <scope>NUCLEOTIDE SEQUENCE</scope>
</reference>
<dbReference type="Proteomes" id="UP001152797">
    <property type="component" value="Unassembled WGS sequence"/>
</dbReference>
<dbReference type="SUPFAM" id="SSF53383">
    <property type="entry name" value="PLP-dependent transferases"/>
    <property type="match status" value="1"/>
</dbReference>
<dbReference type="GO" id="GO:0030170">
    <property type="term" value="F:pyridoxal phosphate binding"/>
    <property type="evidence" value="ECO:0007669"/>
    <property type="project" value="InterPro"/>
</dbReference>
<feature type="domain" description="Aminotransferase class V" evidence="12">
    <location>
        <begin position="6"/>
        <end position="377"/>
    </location>
</feature>
<feature type="domain" description="Core" evidence="13">
    <location>
        <begin position="406"/>
        <end position="510"/>
    </location>
</feature>
<evidence type="ECO:0000256" key="2">
    <source>
        <dbReference type="ARBA" id="ARBA00005151"/>
    </source>
</evidence>
<dbReference type="GO" id="GO:0031071">
    <property type="term" value="F:cysteine desulfurase activity"/>
    <property type="evidence" value="ECO:0007669"/>
    <property type="project" value="UniProtKB-EC"/>
</dbReference>
<evidence type="ECO:0000256" key="9">
    <source>
        <dbReference type="ARBA" id="ARBA00023004"/>
    </source>
</evidence>
<keyword evidence="6" id="KW-0808">Transferase</keyword>
<dbReference type="Gene3D" id="3.90.1150.10">
    <property type="entry name" value="Aspartate Aminotransferase, domain 1"/>
    <property type="match status" value="1"/>
</dbReference>
<dbReference type="PROSITE" id="PS01152">
    <property type="entry name" value="HESB"/>
    <property type="match status" value="1"/>
</dbReference>
<dbReference type="GO" id="GO:0044571">
    <property type="term" value="P:[2Fe-2S] cluster assembly"/>
    <property type="evidence" value="ECO:0007669"/>
    <property type="project" value="InterPro"/>
</dbReference>
<dbReference type="InterPro" id="IPR015424">
    <property type="entry name" value="PyrdxlP-dep_Trfase"/>
</dbReference>
<evidence type="ECO:0000256" key="1">
    <source>
        <dbReference type="ARBA" id="ARBA00001933"/>
    </source>
</evidence>
<dbReference type="NCBIfam" id="TIGR00049">
    <property type="entry name" value="iron-sulfur cluster assembly accessory protein"/>
    <property type="match status" value="1"/>
</dbReference>
<comment type="caution">
    <text evidence="14">The sequence shown here is derived from an EMBL/GenBank/DDBJ whole genome shotgun (WGS) entry which is preliminary data.</text>
</comment>
<evidence type="ECO:0000256" key="8">
    <source>
        <dbReference type="ARBA" id="ARBA00022898"/>
    </source>
</evidence>
<keyword evidence="7" id="KW-0479">Metal-binding</keyword>
<evidence type="ECO:0000259" key="13">
    <source>
        <dbReference type="Pfam" id="PF01521"/>
    </source>
</evidence>
<evidence type="ECO:0000256" key="5">
    <source>
        <dbReference type="ARBA" id="ARBA00022485"/>
    </source>
</evidence>
<organism evidence="14">
    <name type="scientific">Cladocopium goreaui</name>
    <dbReference type="NCBI Taxonomy" id="2562237"/>
    <lineage>
        <taxon>Eukaryota</taxon>
        <taxon>Sar</taxon>
        <taxon>Alveolata</taxon>
        <taxon>Dinophyceae</taxon>
        <taxon>Suessiales</taxon>
        <taxon>Symbiodiniaceae</taxon>
        <taxon>Cladocopium</taxon>
    </lineage>
</organism>
<evidence type="ECO:0000313" key="14">
    <source>
        <dbReference type="EMBL" id="CAI3972165.1"/>
    </source>
</evidence>
<comment type="pathway">
    <text evidence="2">Cofactor biosynthesis; iron-sulfur cluster biosynthesis.</text>
</comment>
<keyword evidence="10" id="KW-0411">Iron-sulfur</keyword>
<evidence type="ECO:0000256" key="6">
    <source>
        <dbReference type="ARBA" id="ARBA00022679"/>
    </source>
</evidence>
<evidence type="ECO:0000256" key="10">
    <source>
        <dbReference type="ARBA" id="ARBA00023014"/>
    </source>
</evidence>
<dbReference type="PROSITE" id="PS00595">
    <property type="entry name" value="AA_TRANSFER_CLASS_5"/>
    <property type="match status" value="1"/>
</dbReference>
<gene>
    <name evidence="14" type="ORF">C1SCF055_LOCUS755</name>
</gene>
<evidence type="ECO:0000256" key="3">
    <source>
        <dbReference type="ARBA" id="ARBA00006490"/>
    </source>
</evidence>
<dbReference type="Pfam" id="PF01521">
    <property type="entry name" value="Fe-S_biosyn"/>
    <property type="match status" value="1"/>
</dbReference>
<dbReference type="InterPro" id="IPR000192">
    <property type="entry name" value="Aminotrans_V_dom"/>
</dbReference>
<evidence type="ECO:0000256" key="4">
    <source>
        <dbReference type="ARBA" id="ARBA00012239"/>
    </source>
</evidence>
<sequence length="515" mass="55808">MPDERIYMDNHATTRVDPRVVDAMLPYFTELYGNPGSVSHSFGSEAMEAVDRARASLAAAVGASPREIIFTSGATESNNLAIRGVTERQRRRGDHLISVVTEHKAVLDPLERLGRRGFEVSLLEVAGAGSPQMGILDPQQVSDAIRDDTVLVSVMLANNEVGAIHPLAEVGRICKEQGVLLHCDATQAVGKMNVNVEALQVDLMSFSSHKLYGPKGVGALYVRRRQPHVRLQSQIDGGGQEGGLRSGTLNVPGIVGFARAVELCLDELPSERARLAALRQRLYDGLRNRVEKLTLNGPVLDPLDFRLPGNLNLSFADVDGEALMMKMRQLAVSSGSACTSANPEPSHVLRALGIDEDLVRASLRFGLGRFNTEEDVDVAIETVATAVERLRRLGQSSQKLELASKMAVTLSEKAASEVKRIIEEQKLDDGTVLRVGVAGGGCSGFQYSLGFDKEYDEKTDAKYDWHGVTMVVDKKSALYLDGTVVDFYDGLEKRGFTFENPNATKSCGCGSSFSA</sequence>
<keyword evidence="5" id="KW-0004">4Fe-4S</keyword>
<dbReference type="InterPro" id="IPR020578">
    <property type="entry name" value="Aminotrans_V_PyrdxlP_BS"/>
</dbReference>
<keyword evidence="8" id="KW-0663">Pyridoxal phosphate</keyword>
<dbReference type="PANTHER" id="PTHR11601:SF34">
    <property type="entry name" value="CYSTEINE DESULFURASE"/>
    <property type="match status" value="1"/>
</dbReference>
<keyword evidence="9" id="KW-0408">Iron</keyword>
<dbReference type="InterPro" id="IPR015421">
    <property type="entry name" value="PyrdxlP-dep_Trfase_major"/>
</dbReference>
<dbReference type="EMBL" id="CAMXCT030000001">
    <property type="protein sequence ID" value="CAL4759477.1"/>
    <property type="molecule type" value="Genomic_DNA"/>
</dbReference>
<dbReference type="GO" id="GO:0046872">
    <property type="term" value="F:metal ion binding"/>
    <property type="evidence" value="ECO:0007669"/>
    <property type="project" value="UniProtKB-KW"/>
</dbReference>
<dbReference type="Pfam" id="PF00266">
    <property type="entry name" value="Aminotran_5"/>
    <property type="match status" value="1"/>
</dbReference>
<protein>
    <recommendedName>
        <fullName evidence="4">cysteine desulfurase</fullName>
        <ecNumber evidence="4">2.8.1.7</ecNumber>
    </recommendedName>
</protein>
<dbReference type="InterPro" id="IPR000361">
    <property type="entry name" value="ATAP_core_dom"/>
</dbReference>
<dbReference type="Gene3D" id="3.40.640.10">
    <property type="entry name" value="Type I PLP-dependent aspartate aminotransferase-like (Major domain)"/>
    <property type="match status" value="1"/>
</dbReference>
<dbReference type="InterPro" id="IPR035903">
    <property type="entry name" value="HesB-like_dom_sf"/>
</dbReference>
<accession>A0A9P1BG81</accession>
<dbReference type="EC" id="2.8.1.7" evidence="4"/>
<evidence type="ECO:0000256" key="7">
    <source>
        <dbReference type="ARBA" id="ARBA00022723"/>
    </source>
</evidence>
<dbReference type="AlphaFoldDB" id="A0A9P1BG81"/>
<comment type="cofactor">
    <cofactor evidence="1 11">
        <name>pyridoxal 5'-phosphate</name>
        <dbReference type="ChEBI" id="CHEBI:597326"/>
    </cofactor>
</comment>
<dbReference type="InterPro" id="IPR010240">
    <property type="entry name" value="Cys_deSase_IscS"/>
</dbReference>
<dbReference type="InterPro" id="IPR016092">
    <property type="entry name" value="ATAP"/>
</dbReference>
<name>A0A9P1BG81_9DINO</name>
<dbReference type="InterPro" id="IPR017870">
    <property type="entry name" value="FeS_cluster_insertion_CS"/>
</dbReference>
<proteinExistence type="inferred from homology"/>
<dbReference type="GO" id="GO:1990221">
    <property type="term" value="C:L-cysteine desulfurase complex"/>
    <property type="evidence" value="ECO:0007669"/>
    <property type="project" value="UniProtKB-ARBA"/>
</dbReference>
<dbReference type="Gene3D" id="2.60.300.12">
    <property type="entry name" value="HesB-like domain"/>
    <property type="match status" value="1"/>
</dbReference>
<comment type="similarity">
    <text evidence="3">Belongs to the class-V pyridoxal-phosphate-dependent aminotransferase family. NifS/IscS subfamily.</text>
</comment>
<evidence type="ECO:0000259" key="12">
    <source>
        <dbReference type="Pfam" id="PF00266"/>
    </source>
</evidence>
<reference evidence="15" key="2">
    <citation type="submission" date="2024-04" db="EMBL/GenBank/DDBJ databases">
        <authorList>
            <person name="Chen Y."/>
            <person name="Shah S."/>
            <person name="Dougan E. K."/>
            <person name="Thang M."/>
            <person name="Chan C."/>
        </authorList>
    </citation>
    <scope>NUCLEOTIDE SEQUENCE [LARGE SCALE GENOMIC DNA]</scope>
</reference>
<evidence type="ECO:0000256" key="11">
    <source>
        <dbReference type="RuleBase" id="RU004504"/>
    </source>
</evidence>
<dbReference type="HAMAP" id="MF_00331">
    <property type="entry name" value="Cys_desulf_IscS"/>
    <property type="match status" value="1"/>
</dbReference>
<dbReference type="PANTHER" id="PTHR11601">
    <property type="entry name" value="CYSTEINE DESULFURYLASE FAMILY MEMBER"/>
    <property type="match status" value="1"/>
</dbReference>
<dbReference type="GO" id="GO:0051539">
    <property type="term" value="F:4 iron, 4 sulfur cluster binding"/>
    <property type="evidence" value="ECO:0007669"/>
    <property type="project" value="UniProtKB-KW"/>
</dbReference>
<evidence type="ECO:0000313" key="16">
    <source>
        <dbReference type="Proteomes" id="UP001152797"/>
    </source>
</evidence>
<keyword evidence="16" id="KW-1185">Reference proteome</keyword>
<dbReference type="EMBL" id="CAMXCT020000001">
    <property type="protein sequence ID" value="CAL1125540.1"/>
    <property type="molecule type" value="Genomic_DNA"/>
</dbReference>
<evidence type="ECO:0000313" key="15">
    <source>
        <dbReference type="EMBL" id="CAL1125540.1"/>
    </source>
</evidence>
<dbReference type="EMBL" id="CAMXCT010000001">
    <property type="protein sequence ID" value="CAI3972165.1"/>
    <property type="molecule type" value="Genomic_DNA"/>
</dbReference>
<dbReference type="FunFam" id="3.40.640.10:FF:000003">
    <property type="entry name" value="Cysteine desulfurase IscS"/>
    <property type="match status" value="1"/>
</dbReference>
<dbReference type="InterPro" id="IPR015422">
    <property type="entry name" value="PyrdxlP-dep_Trfase_small"/>
</dbReference>